<evidence type="ECO:0000256" key="2">
    <source>
        <dbReference type="ARBA" id="ARBA00022730"/>
    </source>
</evidence>
<dbReference type="InterPro" id="IPR014722">
    <property type="entry name" value="Rib_uL2_dom2"/>
</dbReference>
<sequence length="105" mass="11364">MVAKFKKGDRVTVLSGKDKGKTGEVLKVLPSKNRAVVQGINLYKRHTPPSQAGPGGIVEKEASIHLSNLSHLDPSDNKPARIGMKVLDGGRHVRYAKRSGEIIDL</sequence>
<keyword evidence="3" id="KW-0694">RNA-binding</keyword>
<dbReference type="InterPro" id="IPR003256">
    <property type="entry name" value="Ribosomal_uL24"/>
</dbReference>
<dbReference type="InterPro" id="IPR041988">
    <property type="entry name" value="Ribosomal_uL24_KOW"/>
</dbReference>
<name>A0A382H9T8_9ZZZZ</name>
<dbReference type="InterPro" id="IPR005824">
    <property type="entry name" value="KOW"/>
</dbReference>
<keyword evidence="4" id="KW-0689">Ribosomal protein</keyword>
<evidence type="ECO:0000256" key="1">
    <source>
        <dbReference type="ARBA" id="ARBA00010618"/>
    </source>
</evidence>
<dbReference type="PANTHER" id="PTHR12903">
    <property type="entry name" value="MITOCHONDRIAL RIBOSOMAL PROTEIN L24"/>
    <property type="match status" value="1"/>
</dbReference>
<dbReference type="EMBL" id="UINC01059750">
    <property type="protein sequence ID" value="SVB83503.1"/>
    <property type="molecule type" value="Genomic_DNA"/>
</dbReference>
<dbReference type="InterPro" id="IPR008991">
    <property type="entry name" value="Translation_prot_SH3-like_sf"/>
</dbReference>
<dbReference type="FunFam" id="2.30.30.30:FF:000004">
    <property type="entry name" value="50S ribosomal protein L24"/>
    <property type="match status" value="1"/>
</dbReference>
<proteinExistence type="inferred from homology"/>
<dbReference type="NCBIfam" id="TIGR01079">
    <property type="entry name" value="rplX_bact"/>
    <property type="match status" value="1"/>
</dbReference>
<dbReference type="InterPro" id="IPR005825">
    <property type="entry name" value="Ribosomal_uL24_CS"/>
</dbReference>
<evidence type="ECO:0000259" key="6">
    <source>
        <dbReference type="SMART" id="SM00739"/>
    </source>
</evidence>
<protein>
    <recommendedName>
        <fullName evidence="6">KOW domain-containing protein</fullName>
    </recommendedName>
</protein>
<accession>A0A382H9T8</accession>
<evidence type="ECO:0000256" key="4">
    <source>
        <dbReference type="ARBA" id="ARBA00022980"/>
    </source>
</evidence>
<evidence type="ECO:0000256" key="5">
    <source>
        <dbReference type="ARBA" id="ARBA00023274"/>
    </source>
</evidence>
<feature type="domain" description="KOW" evidence="6">
    <location>
        <begin position="4"/>
        <end position="31"/>
    </location>
</feature>
<gene>
    <name evidence="7" type="ORF">METZ01_LOCUS236357</name>
</gene>
<dbReference type="AlphaFoldDB" id="A0A382H9T8"/>
<dbReference type="SUPFAM" id="SSF50104">
    <property type="entry name" value="Translation proteins SH3-like domain"/>
    <property type="match status" value="1"/>
</dbReference>
<keyword evidence="5" id="KW-0687">Ribonucleoprotein</keyword>
<dbReference type="GO" id="GO:0006412">
    <property type="term" value="P:translation"/>
    <property type="evidence" value="ECO:0007669"/>
    <property type="project" value="InterPro"/>
</dbReference>
<dbReference type="Pfam" id="PF00467">
    <property type="entry name" value="KOW"/>
    <property type="match status" value="1"/>
</dbReference>
<dbReference type="GO" id="GO:1990904">
    <property type="term" value="C:ribonucleoprotein complex"/>
    <property type="evidence" value="ECO:0007669"/>
    <property type="project" value="UniProtKB-KW"/>
</dbReference>
<dbReference type="HAMAP" id="MF_01326_B">
    <property type="entry name" value="Ribosomal_uL24_B"/>
    <property type="match status" value="1"/>
</dbReference>
<reference evidence="7" key="1">
    <citation type="submission" date="2018-05" db="EMBL/GenBank/DDBJ databases">
        <authorList>
            <person name="Lanie J.A."/>
            <person name="Ng W.-L."/>
            <person name="Kazmierczak K.M."/>
            <person name="Andrzejewski T.M."/>
            <person name="Davidsen T.M."/>
            <person name="Wayne K.J."/>
            <person name="Tettelin H."/>
            <person name="Glass J.I."/>
            <person name="Rusch D."/>
            <person name="Podicherti R."/>
            <person name="Tsui H.-C.T."/>
            <person name="Winkler M.E."/>
        </authorList>
    </citation>
    <scope>NUCLEOTIDE SEQUENCE</scope>
</reference>
<dbReference type="InterPro" id="IPR057264">
    <property type="entry name" value="Ribosomal_uL24_C"/>
</dbReference>
<dbReference type="Pfam" id="PF17136">
    <property type="entry name" value="ribosomal_L24"/>
    <property type="match status" value="1"/>
</dbReference>
<dbReference type="CDD" id="cd06089">
    <property type="entry name" value="KOW_RPL26"/>
    <property type="match status" value="1"/>
</dbReference>
<dbReference type="SMART" id="SM00739">
    <property type="entry name" value="KOW"/>
    <property type="match status" value="1"/>
</dbReference>
<evidence type="ECO:0000256" key="3">
    <source>
        <dbReference type="ARBA" id="ARBA00022884"/>
    </source>
</evidence>
<dbReference type="GO" id="GO:0003735">
    <property type="term" value="F:structural constituent of ribosome"/>
    <property type="evidence" value="ECO:0007669"/>
    <property type="project" value="InterPro"/>
</dbReference>
<evidence type="ECO:0000313" key="7">
    <source>
        <dbReference type="EMBL" id="SVB83503.1"/>
    </source>
</evidence>
<organism evidence="7">
    <name type="scientific">marine metagenome</name>
    <dbReference type="NCBI Taxonomy" id="408172"/>
    <lineage>
        <taxon>unclassified sequences</taxon>
        <taxon>metagenomes</taxon>
        <taxon>ecological metagenomes</taxon>
    </lineage>
</organism>
<comment type="similarity">
    <text evidence="1">Belongs to the universal ribosomal protein uL24 family.</text>
</comment>
<dbReference type="Gene3D" id="2.30.30.30">
    <property type="match status" value="1"/>
</dbReference>
<dbReference type="GO" id="GO:0005840">
    <property type="term" value="C:ribosome"/>
    <property type="evidence" value="ECO:0007669"/>
    <property type="project" value="UniProtKB-KW"/>
</dbReference>
<keyword evidence="2" id="KW-0699">rRNA-binding</keyword>
<dbReference type="GO" id="GO:0019843">
    <property type="term" value="F:rRNA binding"/>
    <property type="evidence" value="ECO:0007669"/>
    <property type="project" value="UniProtKB-KW"/>
</dbReference>
<dbReference type="PROSITE" id="PS01108">
    <property type="entry name" value="RIBOSOMAL_L24"/>
    <property type="match status" value="1"/>
</dbReference>